<accession>A0ABS3YL09</accession>
<keyword evidence="3" id="KW-1185">Reference proteome</keyword>
<dbReference type="Pfam" id="PF13460">
    <property type="entry name" value="NAD_binding_10"/>
    <property type="match status" value="1"/>
</dbReference>
<organism evidence="2 3">
    <name type="scientific">Chitinophaga chungangae</name>
    <dbReference type="NCBI Taxonomy" id="2821488"/>
    <lineage>
        <taxon>Bacteria</taxon>
        <taxon>Pseudomonadati</taxon>
        <taxon>Bacteroidota</taxon>
        <taxon>Chitinophagia</taxon>
        <taxon>Chitinophagales</taxon>
        <taxon>Chitinophagaceae</taxon>
        <taxon>Chitinophaga</taxon>
    </lineage>
</organism>
<comment type="caution">
    <text evidence="2">The sequence shown here is derived from an EMBL/GenBank/DDBJ whole genome shotgun (WGS) entry which is preliminary data.</text>
</comment>
<dbReference type="InterPro" id="IPR016040">
    <property type="entry name" value="NAD(P)-bd_dom"/>
</dbReference>
<gene>
    <name evidence="2" type="ORF">J7I43_22905</name>
</gene>
<evidence type="ECO:0000313" key="3">
    <source>
        <dbReference type="Proteomes" id="UP000679126"/>
    </source>
</evidence>
<feature type="domain" description="NAD(P)-binding" evidence="1">
    <location>
        <begin position="9"/>
        <end position="139"/>
    </location>
</feature>
<dbReference type="Gene3D" id="3.40.50.720">
    <property type="entry name" value="NAD(P)-binding Rossmann-like Domain"/>
    <property type="match status" value="1"/>
</dbReference>
<dbReference type="RefSeq" id="WP_209148280.1">
    <property type="nucleotide sequence ID" value="NZ_JAGHKP010000004.1"/>
</dbReference>
<protein>
    <submittedName>
        <fullName evidence="2">NAD(P)H-binding protein</fullName>
    </submittedName>
</protein>
<name>A0ABS3YL09_9BACT</name>
<dbReference type="EMBL" id="JAGHKP010000004">
    <property type="protein sequence ID" value="MBO9155095.1"/>
    <property type="molecule type" value="Genomic_DNA"/>
</dbReference>
<proteinExistence type="predicted"/>
<dbReference type="SUPFAM" id="SSF51735">
    <property type="entry name" value="NAD(P)-binding Rossmann-fold domains"/>
    <property type="match status" value="1"/>
</dbReference>
<dbReference type="Proteomes" id="UP000679126">
    <property type="component" value="Unassembled WGS sequence"/>
</dbReference>
<dbReference type="PANTHER" id="PTHR14097:SF7">
    <property type="entry name" value="OXIDOREDUCTASE HTATIP2"/>
    <property type="match status" value="1"/>
</dbReference>
<sequence length="213" mass="23578">MPGTAIVIGATGLTGQHLVKLLLENSDYGTVRTVTRRPLPFQHPKLEQTVLQMEDDAALETALKGDALFCCIGTTIKKAGSQAAFTAVDHDIPVRCGRMARKNGVPQYHLMSSIGARQGARNFYLRTKGATEEALAGMNFPALYIYRPSFLTGNRGEFRFGEQLSQWLTPVFNFLLRGKLKKYRPVKAAAVAETMVKKSKEDEAGMHTVYFHL</sequence>
<evidence type="ECO:0000313" key="2">
    <source>
        <dbReference type="EMBL" id="MBO9155095.1"/>
    </source>
</evidence>
<dbReference type="InterPro" id="IPR036291">
    <property type="entry name" value="NAD(P)-bd_dom_sf"/>
</dbReference>
<dbReference type="PANTHER" id="PTHR14097">
    <property type="entry name" value="OXIDOREDUCTASE HTATIP2"/>
    <property type="match status" value="1"/>
</dbReference>
<reference evidence="3" key="1">
    <citation type="submission" date="2021-03" db="EMBL/GenBank/DDBJ databases">
        <title>Assistant Professor.</title>
        <authorList>
            <person name="Huq M.A."/>
        </authorList>
    </citation>
    <scope>NUCLEOTIDE SEQUENCE [LARGE SCALE GENOMIC DNA]</scope>
    <source>
        <strain evidence="3">MAH-28</strain>
    </source>
</reference>
<evidence type="ECO:0000259" key="1">
    <source>
        <dbReference type="Pfam" id="PF13460"/>
    </source>
</evidence>